<dbReference type="Gene3D" id="1.25.40.10">
    <property type="entry name" value="Tetratricopeptide repeat domain"/>
    <property type="match status" value="1"/>
</dbReference>
<dbReference type="EMBL" id="MN739882">
    <property type="protein sequence ID" value="QHT75770.1"/>
    <property type="molecule type" value="Genomic_DNA"/>
</dbReference>
<protein>
    <submittedName>
        <fullName evidence="1">Uncharacterized protein</fullName>
    </submittedName>
</protein>
<name>A0A6C0H5V6_9ZZZZ</name>
<accession>A0A6C0H5V6</accession>
<proteinExistence type="predicted"/>
<sequence length="73" mass="8909">MNNLGIIYYNEKDYENAKKYWLMAIEKGNNYAINNIKYVMNDLELYICLNEIINKNELIENEIKRLRDIKKFK</sequence>
<dbReference type="SUPFAM" id="SSF81901">
    <property type="entry name" value="HCP-like"/>
    <property type="match status" value="1"/>
</dbReference>
<reference evidence="1" key="1">
    <citation type="journal article" date="2020" name="Nature">
        <title>Giant virus diversity and host interactions through global metagenomics.</title>
        <authorList>
            <person name="Schulz F."/>
            <person name="Roux S."/>
            <person name="Paez-Espino D."/>
            <person name="Jungbluth S."/>
            <person name="Walsh D.A."/>
            <person name="Denef V.J."/>
            <person name="McMahon K.D."/>
            <person name="Konstantinidis K.T."/>
            <person name="Eloe-Fadrosh E.A."/>
            <person name="Kyrpides N.C."/>
            <person name="Woyke T."/>
        </authorList>
    </citation>
    <scope>NUCLEOTIDE SEQUENCE</scope>
    <source>
        <strain evidence="1">GVMAG-M-3300023179-71</strain>
    </source>
</reference>
<evidence type="ECO:0000313" key="1">
    <source>
        <dbReference type="EMBL" id="QHT75770.1"/>
    </source>
</evidence>
<organism evidence="1">
    <name type="scientific">viral metagenome</name>
    <dbReference type="NCBI Taxonomy" id="1070528"/>
    <lineage>
        <taxon>unclassified sequences</taxon>
        <taxon>metagenomes</taxon>
        <taxon>organismal metagenomes</taxon>
    </lineage>
</organism>
<dbReference type="InterPro" id="IPR011990">
    <property type="entry name" value="TPR-like_helical_dom_sf"/>
</dbReference>
<dbReference type="AlphaFoldDB" id="A0A6C0H5V6"/>